<dbReference type="InterPro" id="IPR003728">
    <property type="entry name" value="Ribosome_maturation_RimP"/>
</dbReference>
<evidence type="ECO:0000256" key="3">
    <source>
        <dbReference type="HAMAP-Rule" id="MF_01077"/>
    </source>
</evidence>
<dbReference type="Pfam" id="PF02576">
    <property type="entry name" value="RimP_N"/>
    <property type="match status" value="1"/>
</dbReference>
<dbReference type="PANTHER" id="PTHR33867">
    <property type="entry name" value="RIBOSOME MATURATION FACTOR RIMP"/>
    <property type="match status" value="1"/>
</dbReference>
<reference evidence="7" key="2">
    <citation type="journal article" date="2023" name="Syst. Appl. Microbiol.">
        <title>Govania unica gen. nov., sp. nov., a rare biosphere bacterium that represents a novel family in the class Alphaproteobacteria.</title>
        <authorList>
            <person name="Vandamme P."/>
            <person name="Peeters C."/>
            <person name="Hettiarachchi A."/>
            <person name="Cnockaert M."/>
            <person name="Carlier A."/>
        </authorList>
    </citation>
    <scope>NUCLEOTIDE SEQUENCE</scope>
    <source>
        <strain evidence="7">LMG 31809</strain>
    </source>
</reference>
<comment type="caution">
    <text evidence="7">The sequence shown here is derived from an EMBL/GenBank/DDBJ whole genome shotgun (WGS) entry which is preliminary data.</text>
</comment>
<accession>A0A9X3TZ29</accession>
<feature type="domain" description="Ribosome maturation factor RimP N-terminal" evidence="5">
    <location>
        <begin position="11"/>
        <end position="85"/>
    </location>
</feature>
<dbReference type="HAMAP" id="MF_01077">
    <property type="entry name" value="RimP"/>
    <property type="match status" value="1"/>
</dbReference>
<keyword evidence="2 3" id="KW-0690">Ribosome biogenesis</keyword>
<evidence type="ECO:0000256" key="2">
    <source>
        <dbReference type="ARBA" id="ARBA00022517"/>
    </source>
</evidence>
<evidence type="ECO:0000259" key="6">
    <source>
        <dbReference type="Pfam" id="PF17384"/>
    </source>
</evidence>
<reference evidence="7" key="1">
    <citation type="submission" date="2022-08" db="EMBL/GenBank/DDBJ databases">
        <authorList>
            <person name="Vandamme P."/>
            <person name="Hettiarachchi A."/>
            <person name="Peeters C."/>
            <person name="Cnockaert M."/>
            <person name="Carlier A."/>
        </authorList>
    </citation>
    <scope>NUCLEOTIDE SEQUENCE</scope>
    <source>
        <strain evidence="7">LMG 31809</strain>
    </source>
</reference>
<dbReference type="Gene3D" id="3.30.300.70">
    <property type="entry name" value="RimP-like superfamily, N-terminal"/>
    <property type="match status" value="1"/>
</dbReference>
<dbReference type="Proteomes" id="UP001141619">
    <property type="component" value="Unassembled WGS sequence"/>
</dbReference>
<dbReference type="InterPro" id="IPR035956">
    <property type="entry name" value="RimP_N_sf"/>
</dbReference>
<dbReference type="GO" id="GO:0005829">
    <property type="term" value="C:cytosol"/>
    <property type="evidence" value="ECO:0007669"/>
    <property type="project" value="TreeGrafter"/>
</dbReference>
<sequence>MTTDAERLEAMLAPVAAEFGFDLVRLVISKVGGHSVILQILAERPDGSMTIDDCSRLSRAFSAVLDEQDPLRDAYTLEVGSPGIDRPLMRLKDFERFAGREARLEVKTALEGQRRFQGVLAGVRDGQVLLKVAAEDAPAGLDVAEPLALAMDEILKAKLIASDAFLKADLTRAEQLLEAAEGDNTEADPDIRKPRPGQKQKRSG</sequence>
<feature type="domain" description="Ribosome maturation factor RimP C-terminal" evidence="6">
    <location>
        <begin position="88"/>
        <end position="161"/>
    </location>
</feature>
<organism evidence="7 8">
    <name type="scientific">Govanella unica</name>
    <dbReference type="NCBI Taxonomy" id="2975056"/>
    <lineage>
        <taxon>Bacteria</taxon>
        <taxon>Pseudomonadati</taxon>
        <taxon>Pseudomonadota</taxon>
        <taxon>Alphaproteobacteria</taxon>
        <taxon>Emcibacterales</taxon>
        <taxon>Govanellaceae</taxon>
        <taxon>Govanella</taxon>
    </lineage>
</organism>
<evidence type="ECO:0000313" key="8">
    <source>
        <dbReference type="Proteomes" id="UP001141619"/>
    </source>
</evidence>
<dbReference type="EMBL" id="JANWOI010000004">
    <property type="protein sequence ID" value="MDA5194616.1"/>
    <property type="molecule type" value="Genomic_DNA"/>
</dbReference>
<dbReference type="Gene3D" id="2.30.30.180">
    <property type="entry name" value="Ribosome maturation factor RimP, C-terminal domain"/>
    <property type="match status" value="1"/>
</dbReference>
<keyword evidence="8" id="KW-1185">Reference proteome</keyword>
<keyword evidence="1 3" id="KW-0963">Cytoplasm</keyword>
<dbReference type="CDD" id="cd01734">
    <property type="entry name" value="YlxS_C"/>
    <property type="match status" value="1"/>
</dbReference>
<evidence type="ECO:0000256" key="4">
    <source>
        <dbReference type="SAM" id="MobiDB-lite"/>
    </source>
</evidence>
<dbReference type="InterPro" id="IPR028998">
    <property type="entry name" value="RimP_C"/>
</dbReference>
<dbReference type="InterPro" id="IPR036847">
    <property type="entry name" value="RimP_C_sf"/>
</dbReference>
<comment type="subcellular location">
    <subcellularLocation>
        <location evidence="3">Cytoplasm</location>
    </subcellularLocation>
</comment>
<evidence type="ECO:0000256" key="1">
    <source>
        <dbReference type="ARBA" id="ARBA00022490"/>
    </source>
</evidence>
<evidence type="ECO:0000313" key="7">
    <source>
        <dbReference type="EMBL" id="MDA5194616.1"/>
    </source>
</evidence>
<feature type="region of interest" description="Disordered" evidence="4">
    <location>
        <begin position="179"/>
        <end position="204"/>
    </location>
</feature>
<comment type="similarity">
    <text evidence="3">Belongs to the RimP family.</text>
</comment>
<dbReference type="SUPFAM" id="SSF75420">
    <property type="entry name" value="YhbC-like, N-terminal domain"/>
    <property type="match status" value="1"/>
</dbReference>
<feature type="compositionally biased region" description="Basic residues" evidence="4">
    <location>
        <begin position="194"/>
        <end position="204"/>
    </location>
</feature>
<dbReference type="SUPFAM" id="SSF74942">
    <property type="entry name" value="YhbC-like, C-terminal domain"/>
    <property type="match status" value="1"/>
</dbReference>
<comment type="function">
    <text evidence="3">Required for maturation of 30S ribosomal subunits.</text>
</comment>
<dbReference type="Pfam" id="PF17384">
    <property type="entry name" value="DUF150_C"/>
    <property type="match status" value="1"/>
</dbReference>
<dbReference type="InterPro" id="IPR028989">
    <property type="entry name" value="RimP_N"/>
</dbReference>
<dbReference type="AlphaFoldDB" id="A0A9X3TZ29"/>
<proteinExistence type="inferred from homology"/>
<name>A0A9X3TZ29_9PROT</name>
<dbReference type="RefSeq" id="WP_274944322.1">
    <property type="nucleotide sequence ID" value="NZ_JANWOI010000004.1"/>
</dbReference>
<evidence type="ECO:0000259" key="5">
    <source>
        <dbReference type="Pfam" id="PF02576"/>
    </source>
</evidence>
<dbReference type="PANTHER" id="PTHR33867:SF1">
    <property type="entry name" value="RIBOSOME MATURATION FACTOR RIMP"/>
    <property type="match status" value="1"/>
</dbReference>
<dbReference type="GO" id="GO:0006412">
    <property type="term" value="P:translation"/>
    <property type="evidence" value="ECO:0007669"/>
    <property type="project" value="TreeGrafter"/>
</dbReference>
<protein>
    <recommendedName>
        <fullName evidence="3">Ribosome maturation factor RimP</fullName>
    </recommendedName>
</protein>
<dbReference type="GO" id="GO:0000028">
    <property type="term" value="P:ribosomal small subunit assembly"/>
    <property type="evidence" value="ECO:0007669"/>
    <property type="project" value="TreeGrafter"/>
</dbReference>
<gene>
    <name evidence="3" type="primary">rimP</name>
    <name evidence="7" type="ORF">NYP16_11710</name>
</gene>